<dbReference type="EMBL" id="JAPEIS010000014">
    <property type="protein sequence ID" value="KAJ8059473.1"/>
    <property type="molecule type" value="Genomic_DNA"/>
</dbReference>
<evidence type="ECO:0000313" key="1">
    <source>
        <dbReference type="EMBL" id="KAJ8059473.1"/>
    </source>
</evidence>
<sequence length="120" mass="14213">MEELNEPLLPQALFSKPMPMQIIYFCAPPGRYSQLVFRAVVDSFYRSGLFLHSEFRNYYRGKRVWSLNVAILRGRDRGFGRSRCKKYIMAKYLRKPYFYGGGQKYEVRDTRYKAQRVCGG</sequence>
<comment type="caution">
    <text evidence="1">The sequence shown here is derived from an EMBL/GenBank/DDBJ whole genome shotgun (WGS) entry which is preliminary data.</text>
</comment>
<keyword evidence="2" id="KW-1185">Reference proteome</keyword>
<name>A0A9X0AEN0_9HELO</name>
<organism evidence="1 2">
    <name type="scientific">Sclerotinia nivalis</name>
    <dbReference type="NCBI Taxonomy" id="352851"/>
    <lineage>
        <taxon>Eukaryota</taxon>
        <taxon>Fungi</taxon>
        <taxon>Dikarya</taxon>
        <taxon>Ascomycota</taxon>
        <taxon>Pezizomycotina</taxon>
        <taxon>Leotiomycetes</taxon>
        <taxon>Helotiales</taxon>
        <taxon>Sclerotiniaceae</taxon>
        <taxon>Sclerotinia</taxon>
    </lineage>
</organism>
<evidence type="ECO:0000313" key="2">
    <source>
        <dbReference type="Proteomes" id="UP001152300"/>
    </source>
</evidence>
<reference evidence="1" key="1">
    <citation type="submission" date="2022-11" db="EMBL/GenBank/DDBJ databases">
        <title>Genome Resource of Sclerotinia nivalis Strain SnTB1, a Plant Pathogen Isolated from American Ginseng.</title>
        <authorList>
            <person name="Fan S."/>
        </authorList>
    </citation>
    <scope>NUCLEOTIDE SEQUENCE</scope>
    <source>
        <strain evidence="1">SnTB1</strain>
    </source>
</reference>
<accession>A0A9X0AEN0</accession>
<gene>
    <name evidence="1" type="ORF">OCU04_011134</name>
</gene>
<dbReference type="Proteomes" id="UP001152300">
    <property type="component" value="Unassembled WGS sequence"/>
</dbReference>
<dbReference type="AlphaFoldDB" id="A0A9X0AEN0"/>
<protein>
    <submittedName>
        <fullName evidence="1">Uncharacterized protein</fullName>
    </submittedName>
</protein>
<proteinExistence type="predicted"/>